<evidence type="ECO:0000313" key="3">
    <source>
        <dbReference type="Proteomes" id="UP000811246"/>
    </source>
</evidence>
<feature type="signal peptide" evidence="1">
    <location>
        <begin position="1"/>
        <end position="26"/>
    </location>
</feature>
<feature type="chain" id="PRO_5036950169" evidence="1">
    <location>
        <begin position="27"/>
        <end position="54"/>
    </location>
</feature>
<reference evidence="2" key="1">
    <citation type="submission" date="2021-01" db="EMBL/GenBank/DDBJ databases">
        <authorList>
            <person name="Lovell J.T."/>
            <person name="Bentley N."/>
            <person name="Bhattarai G."/>
            <person name="Jenkins J.W."/>
            <person name="Sreedasyam A."/>
            <person name="Alarcon Y."/>
            <person name="Bock C."/>
            <person name="Boston L."/>
            <person name="Carlson J."/>
            <person name="Cervantes K."/>
            <person name="Clermont K."/>
            <person name="Krom N."/>
            <person name="Kubenka K."/>
            <person name="Mamidi S."/>
            <person name="Mattison C."/>
            <person name="Monteros M."/>
            <person name="Pisani C."/>
            <person name="Plott C."/>
            <person name="Rajasekar S."/>
            <person name="Rhein H.S."/>
            <person name="Rohla C."/>
            <person name="Song M."/>
            <person name="Hilaire R.S."/>
            <person name="Shu S."/>
            <person name="Wells L."/>
            <person name="Wang X."/>
            <person name="Webber J."/>
            <person name="Heerema R.J."/>
            <person name="Klein P."/>
            <person name="Conner P."/>
            <person name="Grauke L."/>
            <person name="Grimwood J."/>
            <person name="Schmutz J."/>
            <person name="Randall J.J."/>
        </authorList>
    </citation>
    <scope>NUCLEOTIDE SEQUENCE</scope>
    <source>
        <tissue evidence="2">Leaf</tissue>
    </source>
</reference>
<accession>A0A922DMU9</accession>
<dbReference type="EMBL" id="CM031835">
    <property type="protein sequence ID" value="KAG6687475.1"/>
    <property type="molecule type" value="Genomic_DNA"/>
</dbReference>
<gene>
    <name evidence="2" type="ORF">I3842_11G072600</name>
</gene>
<evidence type="ECO:0000256" key="1">
    <source>
        <dbReference type="SAM" id="SignalP"/>
    </source>
</evidence>
<protein>
    <submittedName>
        <fullName evidence="2">Uncharacterized protein</fullName>
    </submittedName>
</protein>
<proteinExistence type="predicted"/>
<organism evidence="2 3">
    <name type="scientific">Carya illinoinensis</name>
    <name type="common">Pecan</name>
    <dbReference type="NCBI Taxonomy" id="32201"/>
    <lineage>
        <taxon>Eukaryota</taxon>
        <taxon>Viridiplantae</taxon>
        <taxon>Streptophyta</taxon>
        <taxon>Embryophyta</taxon>
        <taxon>Tracheophyta</taxon>
        <taxon>Spermatophyta</taxon>
        <taxon>Magnoliopsida</taxon>
        <taxon>eudicotyledons</taxon>
        <taxon>Gunneridae</taxon>
        <taxon>Pentapetalae</taxon>
        <taxon>rosids</taxon>
        <taxon>fabids</taxon>
        <taxon>Fagales</taxon>
        <taxon>Juglandaceae</taxon>
        <taxon>Carya</taxon>
    </lineage>
</organism>
<sequence length="54" mass="5941">MIVSPSSLPIFARLFILLSYTSLSHGSSFQQLLSRSSILTAPQSFSQNLIPTTR</sequence>
<dbReference type="AlphaFoldDB" id="A0A922DMU9"/>
<name>A0A922DMU9_CARIL</name>
<keyword evidence="1" id="KW-0732">Signal</keyword>
<comment type="caution">
    <text evidence="2">The sequence shown here is derived from an EMBL/GenBank/DDBJ whole genome shotgun (WGS) entry which is preliminary data.</text>
</comment>
<dbReference type="Proteomes" id="UP000811246">
    <property type="component" value="Chromosome 11"/>
</dbReference>
<evidence type="ECO:0000313" key="2">
    <source>
        <dbReference type="EMBL" id="KAG6687475.1"/>
    </source>
</evidence>